<gene>
    <name evidence="1" type="ORF">A8990_102160</name>
</gene>
<dbReference type="AlphaFoldDB" id="A0A3D9SNG3"/>
<name>A0A3D9SNG3_9BACL</name>
<dbReference type="EMBL" id="QTTN01000002">
    <property type="protein sequence ID" value="REE93074.1"/>
    <property type="molecule type" value="Genomic_DNA"/>
</dbReference>
<evidence type="ECO:0000313" key="2">
    <source>
        <dbReference type="Proteomes" id="UP000256304"/>
    </source>
</evidence>
<organism evidence="1 2">
    <name type="scientific">Paenibacillus taihuensis</name>
    <dbReference type="NCBI Taxonomy" id="1156355"/>
    <lineage>
        <taxon>Bacteria</taxon>
        <taxon>Bacillati</taxon>
        <taxon>Bacillota</taxon>
        <taxon>Bacilli</taxon>
        <taxon>Bacillales</taxon>
        <taxon>Paenibacillaceae</taxon>
        <taxon>Paenibacillus</taxon>
    </lineage>
</organism>
<dbReference type="RefSeq" id="WP_116187528.1">
    <property type="nucleotide sequence ID" value="NZ_QTTN01000002.1"/>
</dbReference>
<sequence length="64" mass="6820">MTAMIHATFQDASGAREAQAKLQYLRVQQVDGGEDGASFTATVGDELVERAIHLIEQTGGMAII</sequence>
<protein>
    <submittedName>
        <fullName evidence="1">Uncharacterized protein</fullName>
    </submittedName>
</protein>
<reference evidence="1 2" key="1">
    <citation type="submission" date="2018-08" db="EMBL/GenBank/DDBJ databases">
        <title>Genomic Encyclopedia of Type Strains, Phase III (KMG-III): the genomes of soil and plant-associated and newly described type strains.</title>
        <authorList>
            <person name="Whitman W."/>
        </authorList>
    </citation>
    <scope>NUCLEOTIDE SEQUENCE [LARGE SCALE GENOMIC DNA]</scope>
    <source>
        <strain evidence="1 2">CGMCC 1.10966</strain>
    </source>
</reference>
<dbReference type="OrthoDB" id="2627978at2"/>
<keyword evidence="2" id="KW-1185">Reference proteome</keyword>
<evidence type="ECO:0000313" key="1">
    <source>
        <dbReference type="EMBL" id="REE93074.1"/>
    </source>
</evidence>
<accession>A0A3D9SNG3</accession>
<proteinExistence type="predicted"/>
<dbReference type="Proteomes" id="UP000256304">
    <property type="component" value="Unassembled WGS sequence"/>
</dbReference>
<comment type="caution">
    <text evidence="1">The sequence shown here is derived from an EMBL/GenBank/DDBJ whole genome shotgun (WGS) entry which is preliminary data.</text>
</comment>